<dbReference type="PANTHER" id="PTHR10903:SF107">
    <property type="entry name" value="GTPASE IMAP FAMILY MEMBER 4-LIKE-RELATED"/>
    <property type="match status" value="1"/>
</dbReference>
<evidence type="ECO:0000256" key="1">
    <source>
        <dbReference type="ARBA" id="ARBA00008535"/>
    </source>
</evidence>
<keyword evidence="4" id="KW-0175">Coiled coil</keyword>
<dbReference type="EMBL" id="JBCEZU010000034">
    <property type="protein sequence ID" value="KAK9537423.1"/>
    <property type="molecule type" value="Genomic_DNA"/>
</dbReference>
<feature type="domain" description="AIG1-type G" evidence="5">
    <location>
        <begin position="257"/>
        <end position="456"/>
    </location>
</feature>
<evidence type="ECO:0000256" key="2">
    <source>
        <dbReference type="ARBA" id="ARBA00022741"/>
    </source>
</evidence>
<dbReference type="InterPro" id="IPR027417">
    <property type="entry name" value="P-loop_NTPase"/>
</dbReference>
<evidence type="ECO:0000256" key="4">
    <source>
        <dbReference type="SAM" id="Coils"/>
    </source>
</evidence>
<comment type="caution">
    <text evidence="6">The sequence shown here is derived from an EMBL/GenBank/DDBJ whole genome shotgun (WGS) entry which is preliminary data.</text>
</comment>
<evidence type="ECO:0000259" key="5">
    <source>
        <dbReference type="PROSITE" id="PS51720"/>
    </source>
</evidence>
<evidence type="ECO:0000313" key="6">
    <source>
        <dbReference type="EMBL" id="KAK9537423.1"/>
    </source>
</evidence>
<keyword evidence="2" id="KW-0547">Nucleotide-binding</keyword>
<dbReference type="SUPFAM" id="SSF52540">
    <property type="entry name" value="P-loop containing nucleoside triphosphate hydrolases"/>
    <property type="match status" value="2"/>
</dbReference>
<gene>
    <name evidence="6" type="ORF">VZT92_005041</name>
</gene>
<evidence type="ECO:0000256" key="3">
    <source>
        <dbReference type="ARBA" id="ARBA00023134"/>
    </source>
</evidence>
<keyword evidence="7" id="KW-1185">Reference proteome</keyword>
<dbReference type="AlphaFoldDB" id="A0AAW1FT74"/>
<dbReference type="InterPro" id="IPR006703">
    <property type="entry name" value="G_AIG1"/>
</dbReference>
<feature type="domain" description="AIG1-type G" evidence="5">
    <location>
        <begin position="18"/>
        <end position="217"/>
    </location>
</feature>
<dbReference type="PROSITE" id="PS51720">
    <property type="entry name" value="G_AIG1"/>
    <property type="match status" value="2"/>
</dbReference>
<dbReference type="InterPro" id="IPR045058">
    <property type="entry name" value="GIMA/IAN/Toc"/>
</dbReference>
<dbReference type="PANTHER" id="PTHR10903">
    <property type="entry name" value="GTPASE, IMAP FAMILY MEMBER-RELATED"/>
    <property type="match status" value="1"/>
</dbReference>
<evidence type="ECO:0000313" key="7">
    <source>
        <dbReference type="Proteomes" id="UP001488805"/>
    </source>
</evidence>
<dbReference type="Gene3D" id="3.40.50.300">
    <property type="entry name" value="P-loop containing nucleotide triphosphate hydrolases"/>
    <property type="match status" value="2"/>
</dbReference>
<comment type="similarity">
    <text evidence="1">Belongs to the TRAFAC class TrmE-Era-EngA-EngB-Septin-like GTPase superfamily. AIG1/Toc34/Toc159-like paraseptin GTPase family. IAN subfamily.</text>
</comment>
<feature type="coiled-coil region" evidence="4">
    <location>
        <begin position="454"/>
        <end position="640"/>
    </location>
</feature>
<dbReference type="Pfam" id="PF04548">
    <property type="entry name" value="AIG1"/>
    <property type="match status" value="2"/>
</dbReference>
<keyword evidence="3" id="KW-0342">GTP-binding</keyword>
<sequence>MEEMVSVGCRTETRKGDKRELRIVLLGNDWLEKSLTGNTIIGQQMFDTSRDVKMCVRRQGALDNSRTVIIINSPERWIHYSFRDPGLVNDNMTACMAMCPPGPHAFLMVIPISPHRGREWTVEGPLELLNDTVWRHTIVLFTRCERLRGSSIDGYTERHRFLKALLERCGYRYHLLDTSIWGDDDDAQVAELLEKIDAMVAGNIKAGAVGWLTTDEEVSRMTVRERKELEERAILRRTRMQKSRKTLRSLMGESPPISMLRVLIVGPKQVGKSSAGNTILGKEVFPAGLPTSQCTEGRGDVHKRQVTVVEAPGWHGRYCSEDTPREVQQQMCHSVSLCAPIPNSVLVVVRSDETFTETDRLRAEEHLSLLGVWGWTRVIVLFTWGDKLGVTPIEEHIESWPALKWLVDKCGNRYHVFDNSNKVGDIQVKDLLAKIEETEVENDTGHLLRSFIKLQETNQKVDQSSKNKARQLKKARRDIDLLTQTAKEKERIVEDMIKTAKEKDGQIEALKAARQQKIDYEEELGRGLVEVKRENNQLKQVIMGKEKMITSLCERCAAKDDVIKDTKQSSEVGKEALEERVKEQEQETAAFQEKCAKKDKALHQMMINQKREAKELEETIKQLKRENEDTKKTLKATIEGVQRHYKKKEIDRRNETKTNQFRKTMTDVKSSEELARQQKWAFAMHLSRHKEEEAKPKTEKNRLAVLDDDIMLHEKGHRHRSGFPVLRPDVTASMKTRITSNAPKLRSRVLTKELEGPTRPRRSRLTKETAHQVWQLKADWTPSWLRVGGAALGAAFGALVSSSRVTTGMSTRSAVGAAAGALLGSLLVQGARLQQGETESDINSESLP</sequence>
<accession>A0AAW1FT74</accession>
<reference evidence="6 7" key="1">
    <citation type="journal article" date="2024" name="Genome Biol. Evol.">
        <title>Chromosome-level genome assembly of the viviparous eelpout Zoarces viviparus.</title>
        <authorList>
            <person name="Fuhrmann N."/>
            <person name="Brasseur M.V."/>
            <person name="Bakowski C.E."/>
            <person name="Podsiadlowski L."/>
            <person name="Prost S."/>
            <person name="Krehenwinkel H."/>
            <person name="Mayer C."/>
        </authorList>
    </citation>
    <scope>NUCLEOTIDE SEQUENCE [LARGE SCALE GENOMIC DNA]</scope>
    <source>
        <strain evidence="6">NO-MEL_2022_Ind0_liver</strain>
    </source>
</reference>
<protein>
    <recommendedName>
        <fullName evidence="5">AIG1-type G domain-containing protein</fullName>
    </recommendedName>
</protein>
<dbReference type="Proteomes" id="UP001488805">
    <property type="component" value="Unassembled WGS sequence"/>
</dbReference>
<organism evidence="6 7">
    <name type="scientific">Zoarces viviparus</name>
    <name type="common">Viviparous eelpout</name>
    <name type="synonym">Blennius viviparus</name>
    <dbReference type="NCBI Taxonomy" id="48416"/>
    <lineage>
        <taxon>Eukaryota</taxon>
        <taxon>Metazoa</taxon>
        <taxon>Chordata</taxon>
        <taxon>Craniata</taxon>
        <taxon>Vertebrata</taxon>
        <taxon>Euteleostomi</taxon>
        <taxon>Actinopterygii</taxon>
        <taxon>Neopterygii</taxon>
        <taxon>Teleostei</taxon>
        <taxon>Neoteleostei</taxon>
        <taxon>Acanthomorphata</taxon>
        <taxon>Eupercaria</taxon>
        <taxon>Perciformes</taxon>
        <taxon>Cottioidei</taxon>
        <taxon>Zoarcales</taxon>
        <taxon>Zoarcidae</taxon>
        <taxon>Zoarcinae</taxon>
        <taxon>Zoarces</taxon>
    </lineage>
</organism>
<dbReference type="GO" id="GO:0005525">
    <property type="term" value="F:GTP binding"/>
    <property type="evidence" value="ECO:0007669"/>
    <property type="project" value="UniProtKB-KW"/>
</dbReference>
<proteinExistence type="inferred from homology"/>
<name>A0AAW1FT74_ZOAVI</name>